<dbReference type="RefSeq" id="WP_267620262.1">
    <property type="nucleotide sequence ID" value="NZ_JAODIW010000004.1"/>
</dbReference>
<reference evidence="1 2" key="1">
    <citation type="journal article" date="2019" name="Int. J. Syst. Evol. Microbiol.">
        <title>The Global Catalogue of Microorganisms (GCM) 10K type strain sequencing project: providing services to taxonomists for standard genome sequencing and annotation.</title>
        <authorList>
            <consortium name="The Broad Institute Genomics Platform"/>
            <consortium name="The Broad Institute Genome Sequencing Center for Infectious Disease"/>
            <person name="Wu L."/>
            <person name="Ma J."/>
        </authorList>
    </citation>
    <scope>NUCLEOTIDE SEQUENCE [LARGE SCALE GENOMIC DNA]</scope>
    <source>
        <strain evidence="1 2">CGMCC 1.12553</strain>
    </source>
</reference>
<evidence type="ECO:0000313" key="1">
    <source>
        <dbReference type="EMBL" id="MFC4359121.1"/>
    </source>
</evidence>
<accession>A0ABD5PFA3</accession>
<proteinExistence type="predicted"/>
<organism evidence="1 2">
    <name type="scientific">Halobium salinum</name>
    <dbReference type="NCBI Taxonomy" id="1364940"/>
    <lineage>
        <taxon>Archaea</taxon>
        <taxon>Methanobacteriati</taxon>
        <taxon>Methanobacteriota</taxon>
        <taxon>Stenosarchaea group</taxon>
        <taxon>Halobacteria</taxon>
        <taxon>Halobacteriales</taxon>
        <taxon>Haloferacaceae</taxon>
        <taxon>Halobium</taxon>
    </lineage>
</organism>
<sequence>MTDSNLDRIADATAGVDAMQDAALERAIVGDVDAAAHLAFAGALEAARPVPDGGDPLLLGSLLAVAIETRHGGAIRVDGLHESPPLSLSSFEPDGRRRPVVEGALLALERFDVSVETVASLATLSVAELETERRRS</sequence>
<keyword evidence="2" id="KW-1185">Reference proteome</keyword>
<dbReference type="Proteomes" id="UP001595921">
    <property type="component" value="Unassembled WGS sequence"/>
</dbReference>
<evidence type="ECO:0000313" key="2">
    <source>
        <dbReference type="Proteomes" id="UP001595921"/>
    </source>
</evidence>
<comment type="caution">
    <text evidence="1">The sequence shown here is derived from an EMBL/GenBank/DDBJ whole genome shotgun (WGS) entry which is preliminary data.</text>
</comment>
<dbReference type="EMBL" id="JBHSDS010000007">
    <property type="protein sequence ID" value="MFC4359121.1"/>
    <property type="molecule type" value="Genomic_DNA"/>
</dbReference>
<gene>
    <name evidence="1" type="ORF">ACFO0N_14325</name>
</gene>
<dbReference type="AlphaFoldDB" id="A0ABD5PFA3"/>
<name>A0ABD5PFA3_9EURY</name>
<protein>
    <submittedName>
        <fullName evidence="1">Uncharacterized protein</fullName>
    </submittedName>
</protein>